<name>A0A0E0R6A2_ORYRU</name>
<evidence type="ECO:0000313" key="1">
    <source>
        <dbReference type="EnsemblPlants" id="ORUFI11G08310.1"/>
    </source>
</evidence>
<proteinExistence type="predicted"/>
<dbReference type="HOGENOM" id="CLU_2501618_0_0_1"/>
<dbReference type="Proteomes" id="UP000008022">
    <property type="component" value="Unassembled WGS sequence"/>
</dbReference>
<dbReference type="EnsemblPlants" id="ORUFI11G08310.1">
    <property type="protein sequence ID" value="ORUFI11G08310.1"/>
    <property type="gene ID" value="ORUFI11G08310"/>
</dbReference>
<protein>
    <submittedName>
        <fullName evidence="1">Uncharacterized protein</fullName>
    </submittedName>
</protein>
<organism evidence="1 2">
    <name type="scientific">Oryza rufipogon</name>
    <name type="common">Brownbeard rice</name>
    <name type="synonym">Asian wild rice</name>
    <dbReference type="NCBI Taxonomy" id="4529"/>
    <lineage>
        <taxon>Eukaryota</taxon>
        <taxon>Viridiplantae</taxon>
        <taxon>Streptophyta</taxon>
        <taxon>Embryophyta</taxon>
        <taxon>Tracheophyta</taxon>
        <taxon>Spermatophyta</taxon>
        <taxon>Magnoliopsida</taxon>
        <taxon>Liliopsida</taxon>
        <taxon>Poales</taxon>
        <taxon>Poaceae</taxon>
        <taxon>BOP clade</taxon>
        <taxon>Oryzoideae</taxon>
        <taxon>Oryzeae</taxon>
        <taxon>Oryzinae</taxon>
        <taxon>Oryza</taxon>
    </lineage>
</organism>
<accession>A0A0E0R6A2</accession>
<sequence length="75" mass="8300">MDWNGQRVSHRRRARASNAGLECRRARQWISHEGARRARVAAVTPPHPSLARIQQWGPSVAAARDGGWLTGYGNG</sequence>
<dbReference type="Gramene" id="ORUFI11G08310.1">
    <property type="protein sequence ID" value="ORUFI11G08310.1"/>
    <property type="gene ID" value="ORUFI11G08310"/>
</dbReference>
<keyword evidence="2" id="KW-1185">Reference proteome</keyword>
<reference evidence="2" key="1">
    <citation type="submission" date="2013-06" db="EMBL/GenBank/DDBJ databases">
        <authorList>
            <person name="Zhao Q."/>
        </authorList>
    </citation>
    <scope>NUCLEOTIDE SEQUENCE</scope>
    <source>
        <strain evidence="2">cv. W1943</strain>
    </source>
</reference>
<evidence type="ECO:0000313" key="2">
    <source>
        <dbReference type="Proteomes" id="UP000008022"/>
    </source>
</evidence>
<reference evidence="1" key="2">
    <citation type="submission" date="2015-06" db="UniProtKB">
        <authorList>
            <consortium name="EnsemblPlants"/>
        </authorList>
    </citation>
    <scope>IDENTIFICATION</scope>
</reference>
<dbReference type="AlphaFoldDB" id="A0A0E0R6A2"/>